<accession>A0ABY0W4V7</accession>
<dbReference type="Proteomes" id="UP000182058">
    <property type="component" value="Chromosome I"/>
</dbReference>
<reference evidence="1 2" key="1">
    <citation type="submission" date="2016-10" db="EMBL/GenBank/DDBJ databases">
        <authorList>
            <person name="Varghese N."/>
            <person name="Submissions S."/>
        </authorList>
    </citation>
    <scope>NUCLEOTIDE SEQUENCE [LARGE SCALE GENOMIC DNA]</scope>
    <source>
        <strain evidence="1 2">BS3667</strain>
    </source>
</reference>
<sequence>MGRTFRTLTGHLLAISTESFPSPLPRALDLIVQFALHQKAIIANCNQILLNTYLNQLFYKGF</sequence>
<evidence type="ECO:0000313" key="1">
    <source>
        <dbReference type="EMBL" id="SDU72826.1"/>
    </source>
</evidence>
<evidence type="ECO:0000313" key="2">
    <source>
        <dbReference type="Proteomes" id="UP000182058"/>
    </source>
</evidence>
<keyword evidence="2" id="KW-1185">Reference proteome</keyword>
<dbReference type="EMBL" id="LT629795">
    <property type="protein sequence ID" value="SDU72826.1"/>
    <property type="molecule type" value="Genomic_DNA"/>
</dbReference>
<protein>
    <submittedName>
        <fullName evidence="1">Uncharacterized protein</fullName>
    </submittedName>
</protein>
<gene>
    <name evidence="1" type="ORF">SAMN04490201_4359</name>
</gene>
<proteinExistence type="predicted"/>
<organism evidence="1 2">
    <name type="scientific">Pseudomonas psychrophila</name>
    <dbReference type="NCBI Taxonomy" id="122355"/>
    <lineage>
        <taxon>Bacteria</taxon>
        <taxon>Pseudomonadati</taxon>
        <taxon>Pseudomonadota</taxon>
        <taxon>Gammaproteobacteria</taxon>
        <taxon>Pseudomonadales</taxon>
        <taxon>Pseudomonadaceae</taxon>
        <taxon>Pseudomonas</taxon>
    </lineage>
</organism>
<name>A0ABY0W4V7_9PSED</name>